<dbReference type="GO" id="GO:0042601">
    <property type="term" value="C:endospore-forming forespore"/>
    <property type="evidence" value="ECO:0007669"/>
    <property type="project" value="InterPro"/>
</dbReference>
<dbReference type="InterPro" id="IPR012610">
    <property type="entry name" value="SASP_SspH"/>
</dbReference>
<dbReference type="NCBIfam" id="TIGR02861">
    <property type="entry name" value="SASP_H"/>
    <property type="match status" value="1"/>
</dbReference>
<evidence type="ECO:0000313" key="2">
    <source>
        <dbReference type="EMBL" id="MPL65829.1"/>
    </source>
</evidence>
<name>A0A644TGJ8_9ZZZZ</name>
<dbReference type="GO" id="GO:0030435">
    <property type="term" value="P:sporulation resulting in formation of a cellular spore"/>
    <property type="evidence" value="ECO:0007669"/>
    <property type="project" value="UniProtKB-KW"/>
</dbReference>
<dbReference type="AlphaFoldDB" id="A0A644TGJ8"/>
<accession>A0A644TGJ8</accession>
<organism evidence="2">
    <name type="scientific">bioreactor metagenome</name>
    <dbReference type="NCBI Taxonomy" id="1076179"/>
    <lineage>
        <taxon>unclassified sequences</taxon>
        <taxon>metagenomes</taxon>
        <taxon>ecological metagenomes</taxon>
    </lineage>
</organism>
<sequence length="61" mass="6910">MLENRALEIISSARFVEVTFNGQPVWIESVNRNTELATVMPCGTDEKIDVPLAQLVEENYQ</sequence>
<dbReference type="EMBL" id="VSSQ01000029">
    <property type="protein sequence ID" value="MPL65829.1"/>
    <property type="molecule type" value="Genomic_DNA"/>
</dbReference>
<proteinExistence type="inferred from homology"/>
<keyword evidence="1" id="KW-0749">Sporulation</keyword>
<protein>
    <submittedName>
        <fullName evidence="2">Small, acid-soluble spore protein H</fullName>
    </submittedName>
</protein>
<dbReference type="Pfam" id="PF08141">
    <property type="entry name" value="SspH"/>
    <property type="match status" value="1"/>
</dbReference>
<gene>
    <name evidence="2" type="primary">sspH_1</name>
    <name evidence="2" type="ORF">SDC9_11493</name>
</gene>
<evidence type="ECO:0000256" key="1">
    <source>
        <dbReference type="ARBA" id="ARBA00022969"/>
    </source>
</evidence>
<dbReference type="HAMAP" id="MF_00667">
    <property type="entry name" value="SspH"/>
    <property type="match status" value="1"/>
</dbReference>
<dbReference type="GO" id="GO:0030436">
    <property type="term" value="P:asexual sporulation"/>
    <property type="evidence" value="ECO:0007669"/>
    <property type="project" value="InterPro"/>
</dbReference>
<reference evidence="2" key="1">
    <citation type="submission" date="2019-08" db="EMBL/GenBank/DDBJ databases">
        <authorList>
            <person name="Kucharzyk K."/>
            <person name="Murdoch R.W."/>
            <person name="Higgins S."/>
            <person name="Loffler F."/>
        </authorList>
    </citation>
    <scope>NUCLEOTIDE SEQUENCE</scope>
</reference>
<comment type="caution">
    <text evidence="2">The sequence shown here is derived from an EMBL/GenBank/DDBJ whole genome shotgun (WGS) entry which is preliminary data.</text>
</comment>